<protein>
    <submittedName>
        <fullName evidence="3">Uncharacterized protein</fullName>
    </submittedName>
</protein>
<accession>A0A3G6RFH1</accession>
<evidence type="ECO:0000313" key="4">
    <source>
        <dbReference type="Proteomes" id="UP000236262"/>
    </source>
</evidence>
<name>A0A3G6RFH1_CHRLC</name>
<dbReference type="EMBL" id="PPEH01000003">
    <property type="protein sequence ID" value="PNW14112.1"/>
    <property type="molecule type" value="Genomic_DNA"/>
</dbReference>
<dbReference type="AlphaFoldDB" id="A0A3G6RFH1"/>
<evidence type="ECO:0000256" key="1">
    <source>
        <dbReference type="SAM" id="MobiDB-lite"/>
    </source>
</evidence>
<feature type="region of interest" description="Disordered" evidence="1">
    <location>
        <begin position="43"/>
        <end position="65"/>
    </location>
</feature>
<feature type="compositionally biased region" description="Basic and acidic residues" evidence="1">
    <location>
        <begin position="51"/>
        <end position="65"/>
    </location>
</feature>
<dbReference type="Proteomes" id="UP000279972">
    <property type="component" value="Chromosome"/>
</dbReference>
<sequence>MTEEQATALLSQLEKIEKSVLRDISHVKAEIIALRGNVAIEPKQPKQNKSTRLEEMEARIRASYK</sequence>
<keyword evidence="5" id="KW-1185">Reference proteome</keyword>
<dbReference type="Proteomes" id="UP000236262">
    <property type="component" value="Unassembled WGS sequence"/>
</dbReference>
<organism evidence="3 4">
    <name type="scientific">Chryseobacterium lactis</name>
    <dbReference type="NCBI Taxonomy" id="1241981"/>
    <lineage>
        <taxon>Bacteria</taxon>
        <taxon>Pseudomonadati</taxon>
        <taxon>Bacteroidota</taxon>
        <taxon>Flavobacteriia</taxon>
        <taxon>Flavobacteriales</taxon>
        <taxon>Weeksellaceae</taxon>
        <taxon>Chryseobacterium group</taxon>
        <taxon>Chryseobacterium</taxon>
    </lineage>
</organism>
<dbReference type="OrthoDB" id="9893135at2"/>
<proteinExistence type="predicted"/>
<evidence type="ECO:0000313" key="3">
    <source>
        <dbReference type="EMBL" id="PNW14112.1"/>
    </source>
</evidence>
<dbReference type="KEGG" id="clac:EG342_09980"/>
<reference evidence="3 4" key="1">
    <citation type="submission" date="2018-01" db="EMBL/GenBank/DDBJ databases">
        <title>Draft genome sequences of Chryseobacterium lactis NCTC11390, Chryseobacterium oncorhynchi 701B-08, and Chryseobacterium viscerum 687B-08.</title>
        <authorList>
            <person name="Jeong J.-J."/>
            <person name="Lee Y.J."/>
            <person name="Park B."/>
            <person name="Choi I.-G."/>
            <person name="Kim K.D."/>
        </authorList>
    </citation>
    <scope>NUCLEOTIDE SEQUENCE [LARGE SCALE GENOMIC DNA]</scope>
    <source>
        <strain evidence="3 4">NCTC11390</strain>
    </source>
</reference>
<gene>
    <name evidence="3" type="ORF">C1637_09720</name>
    <name evidence="2" type="ORF">EG342_09980</name>
</gene>
<evidence type="ECO:0000313" key="5">
    <source>
        <dbReference type="Proteomes" id="UP000279972"/>
    </source>
</evidence>
<reference evidence="2 5" key="2">
    <citation type="submission" date="2018-11" db="EMBL/GenBank/DDBJ databases">
        <title>Proposal to divide the Flavobacteriaceae and reorganize its genera based on Amino Acid Identity values calculated from whole genome sequences.</title>
        <authorList>
            <person name="Nicholson A.C."/>
            <person name="Gulvik C.A."/>
            <person name="Whitney A.M."/>
            <person name="Humrighouse B.W."/>
            <person name="Bell M."/>
            <person name="Holmes B."/>
            <person name="Steigerwalt A.G."/>
            <person name="Villarma A."/>
            <person name="Sheth M."/>
            <person name="Batra D."/>
            <person name="Pryor J."/>
            <person name="Bernardet J.-F."/>
            <person name="Hugo C."/>
            <person name="Kampfer P."/>
            <person name="Newman J."/>
            <person name="McQuiston J.R."/>
        </authorList>
    </citation>
    <scope>NUCLEOTIDE SEQUENCE [LARGE SCALE GENOMIC DNA]</scope>
    <source>
        <strain evidence="2 5">KC_1864</strain>
    </source>
</reference>
<evidence type="ECO:0000313" key="2">
    <source>
        <dbReference type="EMBL" id="AZA82212.1"/>
    </source>
</evidence>
<dbReference type="EMBL" id="CP033924">
    <property type="protein sequence ID" value="AZA82212.1"/>
    <property type="molecule type" value="Genomic_DNA"/>
</dbReference>
<dbReference type="RefSeq" id="WP_103291390.1">
    <property type="nucleotide sequence ID" value="NZ_CP033924.1"/>
</dbReference>